<evidence type="ECO:0000313" key="3">
    <source>
        <dbReference type="Proteomes" id="UP001630127"/>
    </source>
</evidence>
<proteinExistence type="predicted"/>
<dbReference type="EMBL" id="JBJUIK010000002">
    <property type="protein sequence ID" value="KAL3536597.1"/>
    <property type="molecule type" value="Genomic_DNA"/>
</dbReference>
<dbReference type="PANTHER" id="PTHR23272">
    <property type="entry name" value="BED FINGER-RELATED"/>
    <property type="match status" value="1"/>
</dbReference>
<dbReference type="InterPro" id="IPR025525">
    <property type="entry name" value="hAT-like_transposase_RNase-H"/>
</dbReference>
<sequence length="298" mass="34422">MRCAAHILSLTMKEGLKDLDDSIVRIKCAVKYMRSSPARAQRFKSCIEKERIDSKSDVCLDVETRWNSTYLMLESAVKFQKAFELLETADSKHVEELTPNVRAVRNSEGEMIESMTDKRDSRIRGLPSEFDWDYACNLLPFLKVFYDTTLRLSGSLYVTGNPYMVEIYAIGFFLIRLMAGSDENLAAMASRMKKKHDKYWANVDKINVLLFIAVVLDPRFKLRYVHWVIEKTYNAKSAHFLKEKVNTVLKNMFDIYNAKSPPKVVDLTQATEMSNNEIRNLLGAAVDYMNSMHFDEED</sequence>
<keyword evidence="3" id="KW-1185">Reference proteome</keyword>
<dbReference type="InterPro" id="IPR012337">
    <property type="entry name" value="RNaseH-like_sf"/>
</dbReference>
<name>A0ABD3AZB0_9GENT</name>
<organism evidence="2 3">
    <name type="scientific">Cinchona calisaya</name>
    <dbReference type="NCBI Taxonomy" id="153742"/>
    <lineage>
        <taxon>Eukaryota</taxon>
        <taxon>Viridiplantae</taxon>
        <taxon>Streptophyta</taxon>
        <taxon>Embryophyta</taxon>
        <taxon>Tracheophyta</taxon>
        <taxon>Spermatophyta</taxon>
        <taxon>Magnoliopsida</taxon>
        <taxon>eudicotyledons</taxon>
        <taxon>Gunneridae</taxon>
        <taxon>Pentapetalae</taxon>
        <taxon>asterids</taxon>
        <taxon>lamiids</taxon>
        <taxon>Gentianales</taxon>
        <taxon>Rubiaceae</taxon>
        <taxon>Cinchonoideae</taxon>
        <taxon>Cinchoneae</taxon>
        <taxon>Cinchona</taxon>
    </lineage>
</organism>
<protein>
    <recommendedName>
        <fullName evidence="1">hAT-like transposase RNase-H fold domain-containing protein</fullName>
    </recommendedName>
</protein>
<dbReference type="SUPFAM" id="SSF53098">
    <property type="entry name" value="Ribonuclease H-like"/>
    <property type="match status" value="1"/>
</dbReference>
<accession>A0ABD3AZB0</accession>
<dbReference type="AlphaFoldDB" id="A0ABD3AZB0"/>
<dbReference type="Pfam" id="PF14372">
    <property type="entry name" value="hAT-like_RNase-H"/>
    <property type="match status" value="1"/>
</dbReference>
<dbReference type="Proteomes" id="UP001630127">
    <property type="component" value="Unassembled WGS sequence"/>
</dbReference>
<dbReference type="PANTHER" id="PTHR23272:SF184">
    <property type="entry name" value="OS03G0311250 PROTEIN"/>
    <property type="match status" value="1"/>
</dbReference>
<comment type="caution">
    <text evidence="2">The sequence shown here is derived from an EMBL/GenBank/DDBJ whole genome shotgun (WGS) entry which is preliminary data.</text>
</comment>
<gene>
    <name evidence="2" type="ORF">ACH5RR_005058</name>
</gene>
<reference evidence="2 3" key="1">
    <citation type="submission" date="2024-11" db="EMBL/GenBank/DDBJ databases">
        <title>A near-complete genome assembly of Cinchona calisaya.</title>
        <authorList>
            <person name="Lian D.C."/>
            <person name="Zhao X.W."/>
            <person name="Wei L."/>
        </authorList>
    </citation>
    <scope>NUCLEOTIDE SEQUENCE [LARGE SCALE GENOMIC DNA]</scope>
    <source>
        <tissue evidence="2">Nenye</tissue>
    </source>
</reference>
<evidence type="ECO:0000313" key="2">
    <source>
        <dbReference type="EMBL" id="KAL3536597.1"/>
    </source>
</evidence>
<feature type="domain" description="hAT-like transposase RNase-H fold" evidence="1">
    <location>
        <begin position="153"/>
        <end position="256"/>
    </location>
</feature>
<evidence type="ECO:0000259" key="1">
    <source>
        <dbReference type="Pfam" id="PF14372"/>
    </source>
</evidence>